<reference evidence="1 2" key="1">
    <citation type="submission" date="2023-07" db="EMBL/GenBank/DDBJ databases">
        <title>Sorghum-associated microbial communities from plants grown in Nebraska, USA.</title>
        <authorList>
            <person name="Schachtman D."/>
        </authorList>
    </citation>
    <scope>NUCLEOTIDE SEQUENCE [LARGE SCALE GENOMIC DNA]</scope>
    <source>
        <strain evidence="1 2">DS1314</strain>
    </source>
</reference>
<dbReference type="RefSeq" id="WP_307217714.1">
    <property type="nucleotide sequence ID" value="NZ_JAUSTI010000009.1"/>
</dbReference>
<proteinExistence type="predicted"/>
<dbReference type="EMBL" id="JAUSTI010000009">
    <property type="protein sequence ID" value="MDQ0171935.1"/>
    <property type="molecule type" value="Genomic_DNA"/>
</dbReference>
<sequence>MILTNDDIEKLLPWFGYGKFHEAEIVFFGNEEGLGGYPIEAVPARCKVYGNDKNTWIDKDWRNGYWDETSHEGYLKLGEKVNELLKEKGSPPVNPKLQSPFLDFQARMILYFENNNQDWFNNMSSLNQEQQRKIRNLTKHLFSDQTTLKAGLVDWRPLPRSNESCWPHVGIEEKKYLSAFKLNQFYLKQVNEVRNGKIQVQDLDQYAMMLWKRTELIEKVVSKFPFSILIGVGDIPSKKRVLEYIFATYDLKFIRKTLSNGKPYEIAELILPDKKVTMILTPFFNHRSNCLQLEGLKILCEDILYPMIMNSRGLRNEHRSIHA</sequence>
<comment type="caution">
    <text evidence="1">The sequence shown here is derived from an EMBL/GenBank/DDBJ whole genome shotgun (WGS) entry which is preliminary data.</text>
</comment>
<organism evidence="1 2">
    <name type="scientific">Paenibacillus tundrae</name>
    <dbReference type="NCBI Taxonomy" id="528187"/>
    <lineage>
        <taxon>Bacteria</taxon>
        <taxon>Bacillati</taxon>
        <taxon>Bacillota</taxon>
        <taxon>Bacilli</taxon>
        <taxon>Bacillales</taxon>
        <taxon>Paenibacillaceae</taxon>
        <taxon>Paenibacillus</taxon>
    </lineage>
</organism>
<evidence type="ECO:0000313" key="2">
    <source>
        <dbReference type="Proteomes" id="UP001233836"/>
    </source>
</evidence>
<accession>A0ABT9WFL3</accession>
<keyword evidence="2" id="KW-1185">Reference proteome</keyword>
<evidence type="ECO:0000313" key="1">
    <source>
        <dbReference type="EMBL" id="MDQ0171935.1"/>
    </source>
</evidence>
<dbReference type="Proteomes" id="UP001233836">
    <property type="component" value="Unassembled WGS sequence"/>
</dbReference>
<protein>
    <submittedName>
        <fullName evidence="1">Uncharacterized protein</fullName>
    </submittedName>
</protein>
<gene>
    <name evidence="1" type="ORF">J2T19_003397</name>
</gene>
<name>A0ABT9WFL3_9BACL</name>